<dbReference type="AlphaFoldDB" id="A0A5B7JDB8"/>
<dbReference type="Proteomes" id="UP000324222">
    <property type="component" value="Unassembled WGS sequence"/>
</dbReference>
<accession>A0A5B7JDB8</accession>
<comment type="caution">
    <text evidence="1">The sequence shown here is derived from an EMBL/GenBank/DDBJ whole genome shotgun (WGS) entry which is preliminary data.</text>
</comment>
<evidence type="ECO:0000313" key="2">
    <source>
        <dbReference type="Proteomes" id="UP000324222"/>
    </source>
</evidence>
<evidence type="ECO:0000313" key="1">
    <source>
        <dbReference type="EMBL" id="MPC94202.1"/>
    </source>
</evidence>
<protein>
    <submittedName>
        <fullName evidence="1">Uncharacterized protein</fullName>
    </submittedName>
</protein>
<proteinExistence type="predicted"/>
<organism evidence="1 2">
    <name type="scientific">Portunus trituberculatus</name>
    <name type="common">Swimming crab</name>
    <name type="synonym">Neptunus trituberculatus</name>
    <dbReference type="NCBI Taxonomy" id="210409"/>
    <lineage>
        <taxon>Eukaryota</taxon>
        <taxon>Metazoa</taxon>
        <taxon>Ecdysozoa</taxon>
        <taxon>Arthropoda</taxon>
        <taxon>Crustacea</taxon>
        <taxon>Multicrustacea</taxon>
        <taxon>Malacostraca</taxon>
        <taxon>Eumalacostraca</taxon>
        <taxon>Eucarida</taxon>
        <taxon>Decapoda</taxon>
        <taxon>Pleocyemata</taxon>
        <taxon>Brachyura</taxon>
        <taxon>Eubrachyura</taxon>
        <taxon>Portunoidea</taxon>
        <taxon>Portunidae</taxon>
        <taxon>Portuninae</taxon>
        <taxon>Portunus</taxon>
    </lineage>
</organism>
<reference evidence="1 2" key="1">
    <citation type="submission" date="2019-05" db="EMBL/GenBank/DDBJ databases">
        <title>Another draft genome of Portunus trituberculatus and its Hox gene families provides insights of decapod evolution.</title>
        <authorList>
            <person name="Jeong J.-H."/>
            <person name="Song I."/>
            <person name="Kim S."/>
            <person name="Choi T."/>
            <person name="Kim D."/>
            <person name="Ryu S."/>
            <person name="Kim W."/>
        </authorList>
    </citation>
    <scope>NUCLEOTIDE SEQUENCE [LARGE SCALE GENOMIC DNA]</scope>
    <source>
        <tissue evidence="1">Muscle</tissue>
    </source>
</reference>
<sequence>MAATPLTVTPAIKNNCLLANTRNTKHPGINFVPLRKPFAVRLQEEDNYADDMIRRAVKVKNIFTK</sequence>
<gene>
    <name evidence="1" type="ORF">E2C01_089358</name>
</gene>
<keyword evidence="2" id="KW-1185">Reference proteome</keyword>
<dbReference type="EMBL" id="VSRR010097620">
    <property type="protein sequence ID" value="MPC94202.1"/>
    <property type="molecule type" value="Genomic_DNA"/>
</dbReference>
<name>A0A5B7JDB8_PORTR</name>